<dbReference type="OrthoDB" id="203381at2759"/>
<proteinExistence type="inferred from homology"/>
<dbReference type="InterPro" id="IPR052275">
    <property type="entry name" value="Mt_Fe-S_assembly_factor"/>
</dbReference>
<dbReference type="InterPro" id="IPR036065">
    <property type="entry name" value="BolA-like_sf"/>
</dbReference>
<evidence type="ECO:0000256" key="1">
    <source>
        <dbReference type="ARBA" id="ARBA00005578"/>
    </source>
</evidence>
<name>A0A6A6UTE4_9PEZI</name>
<evidence type="ECO:0000313" key="4">
    <source>
        <dbReference type="Proteomes" id="UP000799302"/>
    </source>
</evidence>
<dbReference type="PANTHER" id="PTHR46188">
    <property type="entry name" value="BOLA-LIKE PROTEIN 3"/>
    <property type="match status" value="1"/>
</dbReference>
<reference evidence="3" key="1">
    <citation type="journal article" date="2020" name="Stud. Mycol.">
        <title>101 Dothideomycetes genomes: a test case for predicting lifestyles and emergence of pathogens.</title>
        <authorList>
            <person name="Haridas S."/>
            <person name="Albert R."/>
            <person name="Binder M."/>
            <person name="Bloem J."/>
            <person name="Labutti K."/>
            <person name="Salamov A."/>
            <person name="Andreopoulos B."/>
            <person name="Baker S."/>
            <person name="Barry K."/>
            <person name="Bills G."/>
            <person name="Bluhm B."/>
            <person name="Cannon C."/>
            <person name="Castanera R."/>
            <person name="Culley D."/>
            <person name="Daum C."/>
            <person name="Ezra D."/>
            <person name="Gonzalez J."/>
            <person name="Henrissat B."/>
            <person name="Kuo A."/>
            <person name="Liang C."/>
            <person name="Lipzen A."/>
            <person name="Lutzoni F."/>
            <person name="Magnuson J."/>
            <person name="Mondo S."/>
            <person name="Nolan M."/>
            <person name="Ohm R."/>
            <person name="Pangilinan J."/>
            <person name="Park H.-J."/>
            <person name="Ramirez L."/>
            <person name="Alfaro M."/>
            <person name="Sun H."/>
            <person name="Tritt A."/>
            <person name="Yoshinaga Y."/>
            <person name="Zwiers L.-H."/>
            <person name="Turgeon B."/>
            <person name="Goodwin S."/>
            <person name="Spatafora J."/>
            <person name="Crous P."/>
            <person name="Grigoriev I."/>
        </authorList>
    </citation>
    <scope>NUCLEOTIDE SEQUENCE</scope>
    <source>
        <strain evidence="3">CBS 115976</strain>
    </source>
</reference>
<dbReference type="AlphaFoldDB" id="A0A6A6UTE4"/>
<dbReference type="InterPro" id="IPR002634">
    <property type="entry name" value="BolA"/>
</dbReference>
<gene>
    <name evidence="3" type="ORF">BT63DRAFT_474417</name>
</gene>
<protein>
    <submittedName>
        <fullName evidence="3">Bola-like protein</fullName>
    </submittedName>
</protein>
<dbReference type="Pfam" id="PF01722">
    <property type="entry name" value="BolA"/>
    <property type="match status" value="1"/>
</dbReference>
<dbReference type="PANTHER" id="PTHR46188:SF1">
    <property type="entry name" value="BOLA-LIKE PROTEIN 3"/>
    <property type="match status" value="1"/>
</dbReference>
<sequence length="156" mass="17491">MPPSRALARVCLRSSPNFSSRSFHPSLLLRIRLHPLSIASPRLSLTAYNGRCAGNLMHDIRRAYSSAAVQGVDPVKPPDFLDEKELAIFDQLKEELNPTELEVQDVSGGCGSMYAVAVTSEKFRGLPMIKQHRLVNEILKEKIKDWHGMQLRTKVP</sequence>
<evidence type="ECO:0000313" key="3">
    <source>
        <dbReference type="EMBL" id="KAF2674691.1"/>
    </source>
</evidence>
<comment type="similarity">
    <text evidence="1 2">Belongs to the BolA/IbaG family.</text>
</comment>
<dbReference type="Proteomes" id="UP000799302">
    <property type="component" value="Unassembled WGS sequence"/>
</dbReference>
<organism evidence="3 4">
    <name type="scientific">Microthyrium microscopicum</name>
    <dbReference type="NCBI Taxonomy" id="703497"/>
    <lineage>
        <taxon>Eukaryota</taxon>
        <taxon>Fungi</taxon>
        <taxon>Dikarya</taxon>
        <taxon>Ascomycota</taxon>
        <taxon>Pezizomycotina</taxon>
        <taxon>Dothideomycetes</taxon>
        <taxon>Dothideomycetes incertae sedis</taxon>
        <taxon>Microthyriales</taxon>
        <taxon>Microthyriaceae</taxon>
        <taxon>Microthyrium</taxon>
    </lineage>
</organism>
<accession>A0A6A6UTE4</accession>
<dbReference type="Gene3D" id="3.30.300.90">
    <property type="entry name" value="BolA-like"/>
    <property type="match status" value="1"/>
</dbReference>
<evidence type="ECO:0000256" key="2">
    <source>
        <dbReference type="RuleBase" id="RU003860"/>
    </source>
</evidence>
<dbReference type="SUPFAM" id="SSF82657">
    <property type="entry name" value="BolA-like"/>
    <property type="match status" value="1"/>
</dbReference>
<dbReference type="GO" id="GO:0005759">
    <property type="term" value="C:mitochondrial matrix"/>
    <property type="evidence" value="ECO:0007669"/>
    <property type="project" value="TreeGrafter"/>
</dbReference>
<keyword evidence="4" id="KW-1185">Reference proteome</keyword>
<dbReference type="EMBL" id="MU004230">
    <property type="protein sequence ID" value="KAF2674691.1"/>
    <property type="molecule type" value="Genomic_DNA"/>
</dbReference>